<proteinExistence type="predicted"/>
<evidence type="ECO:0000313" key="6">
    <source>
        <dbReference type="EMBL" id="SUA67163.1"/>
    </source>
</evidence>
<evidence type="ECO:0000256" key="3">
    <source>
        <dbReference type="ARBA" id="ARBA00022989"/>
    </source>
</evidence>
<dbReference type="PANTHER" id="PTHR37422:SF13">
    <property type="entry name" value="LIPOPOLYSACCHARIDE BIOSYNTHESIS PROTEIN PA4999-RELATED"/>
    <property type="match status" value="1"/>
</dbReference>
<dbReference type="PANTHER" id="PTHR37422">
    <property type="entry name" value="TEICHURONIC ACID BIOSYNTHESIS PROTEIN TUAE"/>
    <property type="match status" value="1"/>
</dbReference>
<dbReference type="GO" id="GO:0016020">
    <property type="term" value="C:membrane"/>
    <property type="evidence" value="ECO:0007669"/>
    <property type="project" value="UniProtKB-SubCell"/>
</dbReference>
<dbReference type="RefSeq" id="WP_013369817.1">
    <property type="nucleotide sequence ID" value="NZ_CP009909.1"/>
</dbReference>
<evidence type="ECO:0000256" key="4">
    <source>
        <dbReference type="ARBA" id="ARBA00023136"/>
    </source>
</evidence>
<gene>
    <name evidence="6" type="ORF">NCTC10343_01192</name>
</gene>
<dbReference type="Proteomes" id="UP000254400">
    <property type="component" value="Unassembled WGS sequence"/>
</dbReference>
<evidence type="ECO:0000313" key="7">
    <source>
        <dbReference type="Proteomes" id="UP000254400"/>
    </source>
</evidence>
<dbReference type="GeneID" id="93349991"/>
<dbReference type="EMBL" id="UGSC01000001">
    <property type="protein sequence ID" value="SUA67163.1"/>
    <property type="molecule type" value="Genomic_DNA"/>
</dbReference>
<dbReference type="AlphaFoldDB" id="A0A0F0G731"/>
<evidence type="ECO:0000256" key="2">
    <source>
        <dbReference type="ARBA" id="ARBA00022692"/>
    </source>
</evidence>
<keyword evidence="3" id="KW-1133">Transmembrane helix</keyword>
<organism evidence="6 7">
    <name type="scientific">Paenibacillus polymyxa</name>
    <name type="common">Bacillus polymyxa</name>
    <dbReference type="NCBI Taxonomy" id="1406"/>
    <lineage>
        <taxon>Bacteria</taxon>
        <taxon>Bacillati</taxon>
        <taxon>Bacillota</taxon>
        <taxon>Bacilli</taxon>
        <taxon>Bacillales</taxon>
        <taxon>Paenibacillaceae</taxon>
        <taxon>Paenibacillus</taxon>
    </lineage>
</organism>
<protein>
    <submittedName>
        <fullName evidence="6">Polysaccharide polymerase</fullName>
    </submittedName>
</protein>
<name>A0A0F0G731_PAEPO</name>
<evidence type="ECO:0000256" key="1">
    <source>
        <dbReference type="ARBA" id="ARBA00004141"/>
    </source>
</evidence>
<keyword evidence="4" id="KW-0472">Membrane</keyword>
<dbReference type="InterPro" id="IPR051533">
    <property type="entry name" value="WaaL-like"/>
</dbReference>
<sequence>MSNYPWTSRINTIQHVFIFLLGALAVGIAATYQPVVSIAAVCLLLLLAVSIHHPERISYAVLLSTAVSVDSLYQGGVFGIEILSLYKLGILALLVPCMLVYGIRLKFSYPVWALVIMLGITFGFSAWLPLLTTSIAVKAFVGLSLPFFFLLIQWKKDVAEKHIRLISLLPIISVVIGLGLQVLGLHSFTDVEFTGAVRVQGANIPPHLAMLSFLGIAVSLIEVKRKPRQAAFYYTVLALNFLILIATGTRGPILALLLMFAVYLFDIARQYLKGKVNYLLPLAGSFLVALGAVALQWNNLKKRSFERETDTGIDLSGRSEAWEYFLNRVHDYPWSGRGLGAVTVANDGTLFNGFVVPHNEYIRFYFDTGYIGCGLLMLSLLIVFALIYRSLAKSIKPYFATLIAGFLIYSFSDNTLSTVQMIIPFCWYLNALYQTSTQTDFRKEK</sequence>
<accession>A0A0F0G731</accession>
<dbReference type="InterPro" id="IPR007016">
    <property type="entry name" value="O-antigen_ligase-rel_domated"/>
</dbReference>
<comment type="subcellular location">
    <subcellularLocation>
        <location evidence="1">Membrane</location>
        <topology evidence="1">Multi-pass membrane protein</topology>
    </subcellularLocation>
</comment>
<evidence type="ECO:0000259" key="5">
    <source>
        <dbReference type="Pfam" id="PF04932"/>
    </source>
</evidence>
<dbReference type="Pfam" id="PF04932">
    <property type="entry name" value="Wzy_C"/>
    <property type="match status" value="1"/>
</dbReference>
<reference evidence="6 7" key="1">
    <citation type="submission" date="2018-06" db="EMBL/GenBank/DDBJ databases">
        <authorList>
            <consortium name="Pathogen Informatics"/>
            <person name="Doyle S."/>
        </authorList>
    </citation>
    <scope>NUCLEOTIDE SEQUENCE [LARGE SCALE GENOMIC DNA]</scope>
    <source>
        <strain evidence="6 7">NCTC10343</strain>
    </source>
</reference>
<dbReference type="KEGG" id="ppoy:RE92_06065"/>
<feature type="domain" description="O-antigen ligase-related" evidence="5">
    <location>
        <begin position="236"/>
        <end position="376"/>
    </location>
</feature>
<keyword evidence="2" id="KW-0812">Transmembrane</keyword>